<dbReference type="AlphaFoldDB" id="A0AAW8NEW1"/>
<organism evidence="1 2">
    <name type="scientific">Pseudarthrobacter oxydans</name>
    <name type="common">Arthrobacter oxydans</name>
    <dbReference type="NCBI Taxonomy" id="1671"/>
    <lineage>
        <taxon>Bacteria</taxon>
        <taxon>Bacillati</taxon>
        <taxon>Actinomycetota</taxon>
        <taxon>Actinomycetes</taxon>
        <taxon>Micrococcales</taxon>
        <taxon>Micrococcaceae</taxon>
        <taxon>Pseudarthrobacter</taxon>
    </lineage>
</organism>
<evidence type="ECO:0000313" key="2">
    <source>
        <dbReference type="Proteomes" id="UP001262032"/>
    </source>
</evidence>
<dbReference type="EMBL" id="JAVDWN010000015">
    <property type="protein sequence ID" value="MDR7165429.1"/>
    <property type="molecule type" value="Genomic_DNA"/>
</dbReference>
<comment type="caution">
    <text evidence="1">The sequence shown here is derived from an EMBL/GenBank/DDBJ whole genome shotgun (WGS) entry which is preliminary data.</text>
</comment>
<dbReference type="RefSeq" id="WP_310113833.1">
    <property type="nucleotide sequence ID" value="NZ_JAVDTN010000015.1"/>
</dbReference>
<protein>
    <submittedName>
        <fullName evidence="1">Uncharacterized protein</fullName>
    </submittedName>
</protein>
<accession>A0AAW8NEW1</accession>
<dbReference type="GeneID" id="97424021"/>
<dbReference type="Proteomes" id="UP001262032">
    <property type="component" value="Unassembled WGS sequence"/>
</dbReference>
<name>A0AAW8NEW1_PSEOX</name>
<proteinExistence type="predicted"/>
<sequence length="149" mass="17152">MDSSKPLEVREFGDLEEALGGTVERFAVSRPDASLIQLESAPYLELPTNRRGTLIRWVHATSTRGKHVTVGDVVLLGRLDDQGLYEDVPAWFEKVLLETEHFMVHAQFIEDMLWRQHERVFDDWQQAYTSVLLHAERNAFVNHVRVVPA</sequence>
<evidence type="ECO:0000313" key="1">
    <source>
        <dbReference type="EMBL" id="MDR7165429.1"/>
    </source>
</evidence>
<reference evidence="1" key="1">
    <citation type="submission" date="2023-07" db="EMBL/GenBank/DDBJ databases">
        <title>Sorghum-associated microbial communities from plants grown in Nebraska, USA.</title>
        <authorList>
            <person name="Schachtman D."/>
        </authorList>
    </citation>
    <scope>NUCLEOTIDE SEQUENCE</scope>
    <source>
        <strain evidence="1">BE261</strain>
    </source>
</reference>
<gene>
    <name evidence="1" type="ORF">J2X12_003478</name>
</gene>